<keyword evidence="5" id="KW-1185">Reference proteome</keyword>
<name>A0A1X7ELM1_9BACT</name>
<dbReference type="InterPro" id="IPR016181">
    <property type="entry name" value="Acyl_CoA_acyltransferase"/>
</dbReference>
<dbReference type="OrthoDB" id="9797417at2"/>
<dbReference type="CDD" id="cd04301">
    <property type="entry name" value="NAT_SF"/>
    <property type="match status" value="1"/>
</dbReference>
<evidence type="ECO:0000256" key="1">
    <source>
        <dbReference type="ARBA" id="ARBA00022679"/>
    </source>
</evidence>
<evidence type="ECO:0000256" key="2">
    <source>
        <dbReference type="ARBA" id="ARBA00023315"/>
    </source>
</evidence>
<dbReference type="PROSITE" id="PS51186">
    <property type="entry name" value="GNAT"/>
    <property type="match status" value="1"/>
</dbReference>
<dbReference type="Gene3D" id="3.40.630.30">
    <property type="match status" value="1"/>
</dbReference>
<dbReference type="RefSeq" id="WP_085103835.1">
    <property type="nucleotide sequence ID" value="NZ_FWZU01000005.1"/>
</dbReference>
<organism evidence="4 5">
    <name type="scientific">Desulfovibrio gilichinskyi</name>
    <dbReference type="NCBI Taxonomy" id="1519643"/>
    <lineage>
        <taxon>Bacteria</taxon>
        <taxon>Pseudomonadati</taxon>
        <taxon>Thermodesulfobacteriota</taxon>
        <taxon>Desulfovibrionia</taxon>
        <taxon>Desulfovibrionales</taxon>
        <taxon>Desulfovibrionaceae</taxon>
        <taxon>Desulfovibrio</taxon>
    </lineage>
</organism>
<dbReference type="InterPro" id="IPR000182">
    <property type="entry name" value="GNAT_dom"/>
</dbReference>
<protein>
    <submittedName>
        <fullName evidence="4">Putative acetyltransferase</fullName>
    </submittedName>
</protein>
<dbReference type="AlphaFoldDB" id="A0A1X7ELM1"/>
<proteinExistence type="predicted"/>
<sequence>MSKIIRESIAADYPLLSEIWLRASIKAHSFVPDEFWESKVDIMRDEYLPASETWVIENGCSLAGFFCLVDDVLAAIFIAPEWQKNGFGSRLMEKAKKLRTRLELSVYTANSSAIDFYKFHGFNIVDKRQDVHTSCSEFVMEWKG</sequence>
<dbReference type="SUPFAM" id="SSF55729">
    <property type="entry name" value="Acyl-CoA N-acyltransferases (Nat)"/>
    <property type="match status" value="1"/>
</dbReference>
<dbReference type="PANTHER" id="PTHR43800">
    <property type="entry name" value="PEPTIDYL-LYSINE N-ACETYLTRANSFERASE YJAB"/>
    <property type="match status" value="1"/>
</dbReference>
<dbReference type="Proteomes" id="UP000192906">
    <property type="component" value="Unassembled WGS sequence"/>
</dbReference>
<dbReference type="Pfam" id="PF13508">
    <property type="entry name" value="Acetyltransf_7"/>
    <property type="match status" value="1"/>
</dbReference>
<gene>
    <name evidence="4" type="ORF">SAMN06295933_3101</name>
</gene>
<accession>A0A1X7ELM1</accession>
<feature type="domain" description="N-acetyltransferase" evidence="3">
    <location>
        <begin position="3"/>
        <end position="144"/>
    </location>
</feature>
<dbReference type="EMBL" id="FWZU01000005">
    <property type="protein sequence ID" value="SMF35640.1"/>
    <property type="molecule type" value="Genomic_DNA"/>
</dbReference>
<keyword evidence="2" id="KW-0012">Acyltransferase</keyword>
<evidence type="ECO:0000259" key="3">
    <source>
        <dbReference type="PROSITE" id="PS51186"/>
    </source>
</evidence>
<dbReference type="STRING" id="1519643.SAMN06295933_3101"/>
<reference evidence="5" key="1">
    <citation type="submission" date="2017-04" db="EMBL/GenBank/DDBJ databases">
        <authorList>
            <person name="Varghese N."/>
            <person name="Submissions S."/>
        </authorList>
    </citation>
    <scope>NUCLEOTIDE SEQUENCE [LARGE SCALE GENOMIC DNA]</scope>
    <source>
        <strain evidence="5">K3S</strain>
    </source>
</reference>
<keyword evidence="1 4" id="KW-0808">Transferase</keyword>
<evidence type="ECO:0000313" key="5">
    <source>
        <dbReference type="Proteomes" id="UP000192906"/>
    </source>
</evidence>
<evidence type="ECO:0000313" key="4">
    <source>
        <dbReference type="EMBL" id="SMF35640.1"/>
    </source>
</evidence>
<dbReference type="PANTHER" id="PTHR43800:SF1">
    <property type="entry name" value="PEPTIDYL-LYSINE N-ACETYLTRANSFERASE YJAB"/>
    <property type="match status" value="1"/>
</dbReference>
<dbReference type="GO" id="GO:0016747">
    <property type="term" value="F:acyltransferase activity, transferring groups other than amino-acyl groups"/>
    <property type="evidence" value="ECO:0007669"/>
    <property type="project" value="InterPro"/>
</dbReference>